<dbReference type="PANTHER" id="PTHR42928:SF3">
    <property type="entry name" value="UPF0065 PROTEIN YFLP"/>
    <property type="match status" value="1"/>
</dbReference>
<keyword evidence="4" id="KW-1185">Reference proteome</keyword>
<dbReference type="Pfam" id="PF03401">
    <property type="entry name" value="TctC"/>
    <property type="match status" value="1"/>
</dbReference>
<accession>A0ABQ2FQR9</accession>
<dbReference type="PIRSF" id="PIRSF017082">
    <property type="entry name" value="YflP"/>
    <property type="match status" value="1"/>
</dbReference>
<dbReference type="Proteomes" id="UP000604341">
    <property type="component" value="Unassembled WGS sequence"/>
</dbReference>
<evidence type="ECO:0000256" key="1">
    <source>
        <dbReference type="ARBA" id="ARBA00006987"/>
    </source>
</evidence>
<comment type="caution">
    <text evidence="3">The sequence shown here is derived from an EMBL/GenBank/DDBJ whole genome shotgun (WGS) entry which is preliminary data.</text>
</comment>
<keyword evidence="2" id="KW-0732">Signal</keyword>
<protein>
    <submittedName>
        <fullName evidence="3">C4-dicarboxylate ABC transporter substrate-binding protein</fullName>
    </submittedName>
</protein>
<dbReference type="Gene3D" id="3.40.190.150">
    <property type="entry name" value="Bordetella uptake gene, domain 1"/>
    <property type="match status" value="1"/>
</dbReference>
<feature type="signal peptide" evidence="2">
    <location>
        <begin position="1"/>
        <end position="18"/>
    </location>
</feature>
<gene>
    <name evidence="3" type="ORF">GCM10010844_40430</name>
</gene>
<reference evidence="4" key="1">
    <citation type="journal article" date="2019" name="Int. J. Syst. Evol. Microbiol.">
        <title>The Global Catalogue of Microorganisms (GCM) 10K type strain sequencing project: providing services to taxonomists for standard genome sequencing and annotation.</title>
        <authorList>
            <consortium name="The Broad Institute Genomics Platform"/>
            <consortium name="The Broad Institute Genome Sequencing Center for Infectious Disease"/>
            <person name="Wu L."/>
            <person name="Ma J."/>
        </authorList>
    </citation>
    <scope>NUCLEOTIDE SEQUENCE [LARGE SCALE GENOMIC DNA]</scope>
    <source>
        <strain evidence="4">JCM 19173</strain>
    </source>
</reference>
<feature type="chain" id="PRO_5047244370" evidence="2">
    <location>
        <begin position="19"/>
        <end position="312"/>
    </location>
</feature>
<sequence length="312" mass="33106">MKNLLLTALLTLTATASAQSTYRILAPATTGGGYDTLARNLAKTLDVTRLAPNAAVYNVPGEGGVVGLREFVKMRGDEHQLVVFGLTTIAAMQTSKDGSVSLRDLTPVARLVNDYEVLIVPASSPYRTLGDLTAAFKSNPNLRVGGASVASAGHLFTGNVLQASGGNVRTLKWVPSSGNLQGIKAMLAGELDVVSSSYGVAEDDIKAGRVRALALSAPERIPGINVPTAREQGVDAELVNWRGVFAPAGLDAAGRASLNSVVGRLARSKEWRTLLVQEKQNSFYQPGVSFAYFLDREELRIKALLRDLGLTK</sequence>
<dbReference type="SUPFAM" id="SSF53850">
    <property type="entry name" value="Periplasmic binding protein-like II"/>
    <property type="match status" value="1"/>
</dbReference>
<dbReference type="EMBL" id="BMPE01000025">
    <property type="protein sequence ID" value="GGL17513.1"/>
    <property type="molecule type" value="Genomic_DNA"/>
</dbReference>
<dbReference type="RefSeq" id="WP_189070793.1">
    <property type="nucleotide sequence ID" value="NZ_BMPE01000025.1"/>
</dbReference>
<evidence type="ECO:0000313" key="3">
    <source>
        <dbReference type="EMBL" id="GGL17513.1"/>
    </source>
</evidence>
<name>A0ABQ2FQR9_9DEIO</name>
<organism evidence="3 4">
    <name type="scientific">Deinococcus radiotolerans</name>
    <dbReference type="NCBI Taxonomy" id="1309407"/>
    <lineage>
        <taxon>Bacteria</taxon>
        <taxon>Thermotogati</taxon>
        <taxon>Deinococcota</taxon>
        <taxon>Deinococci</taxon>
        <taxon>Deinococcales</taxon>
        <taxon>Deinococcaceae</taxon>
        <taxon>Deinococcus</taxon>
    </lineage>
</organism>
<evidence type="ECO:0000256" key="2">
    <source>
        <dbReference type="SAM" id="SignalP"/>
    </source>
</evidence>
<dbReference type="Gene3D" id="3.40.190.10">
    <property type="entry name" value="Periplasmic binding protein-like II"/>
    <property type="match status" value="1"/>
</dbReference>
<comment type="similarity">
    <text evidence="1">Belongs to the UPF0065 (bug) family.</text>
</comment>
<dbReference type="PANTHER" id="PTHR42928">
    <property type="entry name" value="TRICARBOXYLATE-BINDING PROTEIN"/>
    <property type="match status" value="1"/>
</dbReference>
<dbReference type="InterPro" id="IPR042100">
    <property type="entry name" value="Bug_dom1"/>
</dbReference>
<dbReference type="InterPro" id="IPR005064">
    <property type="entry name" value="BUG"/>
</dbReference>
<dbReference type="CDD" id="cd07012">
    <property type="entry name" value="PBP2_Bug_TTT"/>
    <property type="match status" value="1"/>
</dbReference>
<proteinExistence type="inferred from homology"/>
<evidence type="ECO:0000313" key="4">
    <source>
        <dbReference type="Proteomes" id="UP000604341"/>
    </source>
</evidence>